<evidence type="ECO:0000259" key="7">
    <source>
        <dbReference type="Pfam" id="PF22624"/>
    </source>
</evidence>
<dbReference type="OrthoDB" id="9808281at2"/>
<dbReference type="InterPro" id="IPR004568">
    <property type="entry name" value="Ppantetheine-prot_Trfase_dom"/>
</dbReference>
<dbReference type="GO" id="GO:0006633">
    <property type="term" value="P:fatty acid biosynthetic process"/>
    <property type="evidence" value="ECO:0007669"/>
    <property type="project" value="InterPro"/>
</dbReference>
<dbReference type="PANTHER" id="PTHR12215:SF10">
    <property type="entry name" value="L-AMINOADIPATE-SEMIALDEHYDE DEHYDROGENASE-PHOSPHOPANTETHEINYL TRANSFERASE"/>
    <property type="match status" value="1"/>
</dbReference>
<evidence type="ECO:0000313" key="9">
    <source>
        <dbReference type="Proteomes" id="UP000184315"/>
    </source>
</evidence>
<keyword evidence="3 8" id="KW-0808">Transferase</keyword>
<dbReference type="RefSeq" id="WP_072719317.1">
    <property type="nucleotide sequence ID" value="NZ_LN889801.1"/>
</dbReference>
<evidence type="ECO:0000256" key="3">
    <source>
        <dbReference type="ARBA" id="ARBA00022679"/>
    </source>
</evidence>
<dbReference type="GO" id="GO:0019878">
    <property type="term" value="P:lysine biosynthetic process via aminoadipic acid"/>
    <property type="evidence" value="ECO:0007669"/>
    <property type="project" value="TreeGrafter"/>
</dbReference>
<evidence type="ECO:0000259" key="6">
    <source>
        <dbReference type="Pfam" id="PF01648"/>
    </source>
</evidence>
<dbReference type="Pfam" id="PF22624">
    <property type="entry name" value="AASDHPPT_N"/>
    <property type="match status" value="1"/>
</dbReference>
<comment type="cofactor">
    <cofactor evidence="1">
        <name>Mg(2+)</name>
        <dbReference type="ChEBI" id="CHEBI:18420"/>
    </cofactor>
</comment>
<dbReference type="EC" id="2.7.8.-" evidence="8"/>
<proteinExistence type="inferred from homology"/>
<keyword evidence="4" id="KW-0479">Metal-binding</keyword>
<dbReference type="InterPro" id="IPR055066">
    <property type="entry name" value="AASDHPPT_N"/>
</dbReference>
<evidence type="ECO:0000256" key="4">
    <source>
        <dbReference type="ARBA" id="ARBA00022723"/>
    </source>
</evidence>
<keyword evidence="9" id="KW-1185">Reference proteome</keyword>
<dbReference type="Proteomes" id="UP000184315">
    <property type="component" value="Unassembled WGS sequence"/>
</dbReference>
<dbReference type="NCBIfam" id="TIGR00556">
    <property type="entry name" value="pantethn_trn"/>
    <property type="match status" value="1"/>
</dbReference>
<dbReference type="Pfam" id="PF01648">
    <property type="entry name" value="ACPS"/>
    <property type="match status" value="1"/>
</dbReference>
<dbReference type="SUPFAM" id="SSF56214">
    <property type="entry name" value="4'-phosphopantetheinyl transferase"/>
    <property type="match status" value="2"/>
</dbReference>
<accession>A0A1J1LJB1</accession>
<dbReference type="AlphaFoldDB" id="A0A1J1LJB1"/>
<dbReference type="InterPro" id="IPR008278">
    <property type="entry name" value="4-PPantetheinyl_Trfase_dom"/>
</dbReference>
<name>A0A1J1LJB1_9CYAN</name>
<organism evidence="8 9">
    <name type="scientific">Planktothrix tepida PCC 9214</name>
    <dbReference type="NCBI Taxonomy" id="671072"/>
    <lineage>
        <taxon>Bacteria</taxon>
        <taxon>Bacillati</taxon>
        <taxon>Cyanobacteriota</taxon>
        <taxon>Cyanophyceae</taxon>
        <taxon>Oscillatoriophycideae</taxon>
        <taxon>Oscillatoriales</taxon>
        <taxon>Microcoleaceae</taxon>
        <taxon>Planktothrix</taxon>
    </lineage>
</organism>
<keyword evidence="5" id="KW-0460">Magnesium</keyword>
<gene>
    <name evidence="8" type="primary">hetI</name>
    <name evidence="8" type="ORF">PL9214490138</name>
</gene>
<feature type="domain" description="4'-phosphopantetheinyl transferase N-terminal" evidence="7">
    <location>
        <begin position="31"/>
        <end position="108"/>
    </location>
</feature>
<dbReference type="InterPro" id="IPR050559">
    <property type="entry name" value="P-Pant_transferase_sf"/>
</dbReference>
<evidence type="ECO:0000256" key="2">
    <source>
        <dbReference type="ARBA" id="ARBA00010990"/>
    </source>
</evidence>
<sequence length="244" mass="28382">MDNHLLATSSNFQLSSQSIHVWQTNLKRSLSSLQFYQTILSADEKKRAERFKFEKDQQAFIIARGTLRMILSQYLTLSPAEIKFKYSSKGKPCLDQNPLPLHFNLSHSYGKAIYAIALEKNIGVDIEYIRKIEILSLAKRFFCDSEYQWLNCLRLEEQYAGFFQLWTCKEAYLKATGEGLVGLQDIEIKTPLSSVLQILKISQNSELAQNWTLKTIQTAENYRATLAIEGINYQFKFWHWIDEE</sequence>
<feature type="domain" description="4'-phosphopantetheinyl transferase" evidence="6">
    <location>
        <begin position="122"/>
        <end position="226"/>
    </location>
</feature>
<evidence type="ECO:0000256" key="1">
    <source>
        <dbReference type="ARBA" id="ARBA00001946"/>
    </source>
</evidence>
<dbReference type="STRING" id="671072.PL9214490138"/>
<dbReference type="EMBL" id="CZDF01000154">
    <property type="protein sequence ID" value="CUR32591.1"/>
    <property type="molecule type" value="Genomic_DNA"/>
</dbReference>
<protein>
    <submittedName>
        <fullName evidence="8">4'-phosphopantetheinyl transferase HetI</fullName>
        <ecNumber evidence="8">2.7.8.-</ecNumber>
    </submittedName>
</protein>
<dbReference type="GO" id="GO:0008897">
    <property type="term" value="F:holo-[acyl-carrier-protein] synthase activity"/>
    <property type="evidence" value="ECO:0007669"/>
    <property type="project" value="InterPro"/>
</dbReference>
<comment type="similarity">
    <text evidence="2">Belongs to the P-Pant transferase superfamily. Gsp/Sfp/HetI/AcpT family.</text>
</comment>
<dbReference type="InterPro" id="IPR037143">
    <property type="entry name" value="4-PPantetheinyl_Trfase_dom_sf"/>
</dbReference>
<dbReference type="PANTHER" id="PTHR12215">
    <property type="entry name" value="PHOSPHOPANTETHEINE TRANSFERASE"/>
    <property type="match status" value="1"/>
</dbReference>
<dbReference type="Gene3D" id="3.90.470.20">
    <property type="entry name" value="4'-phosphopantetheinyl transferase domain"/>
    <property type="match status" value="2"/>
</dbReference>
<evidence type="ECO:0000256" key="5">
    <source>
        <dbReference type="ARBA" id="ARBA00022842"/>
    </source>
</evidence>
<evidence type="ECO:0000313" key="8">
    <source>
        <dbReference type="EMBL" id="CUR32591.1"/>
    </source>
</evidence>
<reference evidence="9" key="1">
    <citation type="submission" date="2015-10" db="EMBL/GenBank/DDBJ databases">
        <authorList>
            <person name="Regsiter A."/>
            <person name="william w."/>
        </authorList>
    </citation>
    <scope>NUCLEOTIDE SEQUENCE [LARGE SCALE GENOMIC DNA]</scope>
</reference>
<dbReference type="GO" id="GO:0005829">
    <property type="term" value="C:cytosol"/>
    <property type="evidence" value="ECO:0007669"/>
    <property type="project" value="TreeGrafter"/>
</dbReference>
<dbReference type="GO" id="GO:0000287">
    <property type="term" value="F:magnesium ion binding"/>
    <property type="evidence" value="ECO:0007669"/>
    <property type="project" value="InterPro"/>
</dbReference>